<dbReference type="PRINTS" id="PR00127">
    <property type="entry name" value="CLPPROTEASEP"/>
</dbReference>
<dbReference type="InterPro" id="IPR047272">
    <property type="entry name" value="S49_SppA_C"/>
</dbReference>
<proteinExistence type="inferred from homology"/>
<reference evidence="7" key="1">
    <citation type="submission" date="2022-11" db="EMBL/GenBank/DDBJ databases">
        <title>Minimal conservation of predation-associated metabolite biosynthetic gene clusters underscores biosynthetic potential of Myxococcota including descriptions for ten novel species: Archangium lansinium sp. nov., Myxococcus landrumus sp. nov., Nannocystis bai.</title>
        <authorList>
            <person name="Ahearne A."/>
            <person name="Stevens C."/>
            <person name="Phillips K."/>
        </authorList>
    </citation>
    <scope>NUCLEOTIDE SEQUENCE</scope>
    <source>
        <strain evidence="7">Na p29</strain>
    </source>
</reference>
<keyword evidence="2" id="KW-0645">Protease</keyword>
<evidence type="ECO:0000256" key="1">
    <source>
        <dbReference type="ARBA" id="ARBA00008683"/>
    </source>
</evidence>
<dbReference type="InterPro" id="IPR002142">
    <property type="entry name" value="Peptidase_S49"/>
</dbReference>
<dbReference type="PANTHER" id="PTHR33209">
    <property type="entry name" value="PROTEASE 4"/>
    <property type="match status" value="1"/>
</dbReference>
<feature type="compositionally biased region" description="Basic and acidic residues" evidence="5">
    <location>
        <begin position="307"/>
        <end position="321"/>
    </location>
</feature>
<dbReference type="Pfam" id="PF01343">
    <property type="entry name" value="Peptidase_S49"/>
    <property type="match status" value="1"/>
</dbReference>
<evidence type="ECO:0000256" key="2">
    <source>
        <dbReference type="ARBA" id="ARBA00022670"/>
    </source>
</evidence>
<dbReference type="GO" id="GO:0004176">
    <property type="term" value="F:ATP-dependent peptidase activity"/>
    <property type="evidence" value="ECO:0007669"/>
    <property type="project" value="InterPro"/>
</dbReference>
<keyword evidence="4" id="KW-0720">Serine protease</keyword>
<dbReference type="RefSeq" id="WP_267770160.1">
    <property type="nucleotide sequence ID" value="NZ_JAPNKE010000002.1"/>
</dbReference>
<gene>
    <name evidence="7" type="ORF">OV079_18635</name>
</gene>
<dbReference type="SUPFAM" id="SSF52096">
    <property type="entry name" value="ClpP/crotonase"/>
    <property type="match status" value="1"/>
</dbReference>
<sequence length="321" mass="34842">MRNDPACQGVVLRVNSPGGSALASDLIWREVSRTHEAWKKNPRKSPPIVVSMGDVAASGGYYVAAGTDHIFAQPTTLTGSIGVVSLHFDISGLLQKLGVATHTFKRGKNADIAGFYRPFTADERARMDASIRRVYDLFRKRVGDARGKTLEQVDELGRGHVYSGIDAKELGLVDAFGGLREAVALVRQRSGVGDRRELQLRILPVRKTILDLVLDLLGPERGDKGLRGRIQARRDAEPPLPLVLTTAFARLPSRSCSSRRTNRAPSCRSSTRSSDARLDASRARIHPSTRVCDGSHPLALSGNLSGDAHEQAAADRDRAVP</sequence>
<dbReference type="AlphaFoldDB" id="A0A9X3IWM4"/>
<evidence type="ECO:0000313" key="8">
    <source>
        <dbReference type="Proteomes" id="UP001150924"/>
    </source>
</evidence>
<evidence type="ECO:0000256" key="5">
    <source>
        <dbReference type="SAM" id="MobiDB-lite"/>
    </source>
</evidence>
<protein>
    <submittedName>
        <fullName evidence="7">S49 family peptidase</fullName>
    </submittedName>
</protein>
<dbReference type="CDD" id="cd07023">
    <property type="entry name" value="S49_Sppa_N_C"/>
    <property type="match status" value="1"/>
</dbReference>
<evidence type="ECO:0000259" key="6">
    <source>
        <dbReference type="Pfam" id="PF01343"/>
    </source>
</evidence>
<dbReference type="EMBL" id="JAPNKE010000002">
    <property type="protein sequence ID" value="MCY1007527.1"/>
    <property type="molecule type" value="Genomic_DNA"/>
</dbReference>
<feature type="region of interest" description="Disordered" evidence="5">
    <location>
        <begin position="254"/>
        <end position="321"/>
    </location>
</feature>
<evidence type="ECO:0000313" key="7">
    <source>
        <dbReference type="EMBL" id="MCY1007527.1"/>
    </source>
</evidence>
<evidence type="ECO:0000256" key="4">
    <source>
        <dbReference type="ARBA" id="ARBA00022825"/>
    </source>
</evidence>
<keyword evidence="3" id="KW-0378">Hydrolase</keyword>
<dbReference type="Proteomes" id="UP001150924">
    <property type="component" value="Unassembled WGS sequence"/>
</dbReference>
<dbReference type="Gene3D" id="6.20.330.10">
    <property type="match status" value="1"/>
</dbReference>
<feature type="compositionally biased region" description="Polar residues" evidence="5">
    <location>
        <begin position="254"/>
        <end position="273"/>
    </location>
</feature>
<feature type="domain" description="Peptidase S49" evidence="6">
    <location>
        <begin position="44"/>
        <end position="192"/>
    </location>
</feature>
<dbReference type="InterPro" id="IPR029045">
    <property type="entry name" value="ClpP/crotonase-like_dom_sf"/>
</dbReference>
<dbReference type="GO" id="GO:0006508">
    <property type="term" value="P:proteolysis"/>
    <property type="evidence" value="ECO:0007669"/>
    <property type="project" value="UniProtKB-KW"/>
</dbReference>
<keyword evidence="8" id="KW-1185">Reference proteome</keyword>
<dbReference type="GO" id="GO:0004252">
    <property type="term" value="F:serine-type endopeptidase activity"/>
    <property type="evidence" value="ECO:0007669"/>
    <property type="project" value="InterPro"/>
</dbReference>
<name>A0A9X3IWM4_9BACT</name>
<evidence type="ECO:0000256" key="3">
    <source>
        <dbReference type="ARBA" id="ARBA00022801"/>
    </source>
</evidence>
<dbReference type="Gene3D" id="3.90.226.10">
    <property type="entry name" value="2-enoyl-CoA Hydratase, Chain A, domain 1"/>
    <property type="match status" value="1"/>
</dbReference>
<dbReference type="PANTHER" id="PTHR33209:SF1">
    <property type="entry name" value="PEPTIDASE S49 DOMAIN-CONTAINING PROTEIN"/>
    <property type="match status" value="1"/>
</dbReference>
<accession>A0A9X3IWM4</accession>
<dbReference type="InterPro" id="IPR001907">
    <property type="entry name" value="ClpP"/>
</dbReference>
<organism evidence="7 8">
    <name type="scientific">Nannocystis pusilla</name>
    <dbReference type="NCBI Taxonomy" id="889268"/>
    <lineage>
        <taxon>Bacteria</taxon>
        <taxon>Pseudomonadati</taxon>
        <taxon>Myxococcota</taxon>
        <taxon>Polyangia</taxon>
        <taxon>Nannocystales</taxon>
        <taxon>Nannocystaceae</taxon>
        <taxon>Nannocystis</taxon>
    </lineage>
</organism>
<comment type="caution">
    <text evidence="7">The sequence shown here is derived from an EMBL/GenBank/DDBJ whole genome shotgun (WGS) entry which is preliminary data.</text>
</comment>
<comment type="similarity">
    <text evidence="1">Belongs to the peptidase S49 family.</text>
</comment>